<organism evidence="2 3">
    <name type="scientific">Paraoerskovia sediminicola</name>
    <dbReference type="NCBI Taxonomy" id="1138587"/>
    <lineage>
        <taxon>Bacteria</taxon>
        <taxon>Bacillati</taxon>
        <taxon>Actinomycetota</taxon>
        <taxon>Actinomycetes</taxon>
        <taxon>Micrococcales</taxon>
        <taxon>Cellulomonadaceae</taxon>
        <taxon>Paraoerskovia</taxon>
    </lineage>
</organism>
<proteinExistence type="predicted"/>
<name>A0ABN6XC81_9CELL</name>
<evidence type="ECO:0000313" key="3">
    <source>
        <dbReference type="Proteomes" id="UP001321475"/>
    </source>
</evidence>
<dbReference type="EMBL" id="AP027729">
    <property type="protein sequence ID" value="BDZ41733.1"/>
    <property type="molecule type" value="Genomic_DNA"/>
</dbReference>
<keyword evidence="1" id="KW-0472">Membrane</keyword>
<dbReference type="RefSeq" id="WP_286218831.1">
    <property type="nucleotide sequence ID" value="NZ_AP027729.1"/>
</dbReference>
<protein>
    <submittedName>
        <fullName evidence="2">Uncharacterized protein</fullName>
    </submittedName>
</protein>
<keyword evidence="1" id="KW-0812">Transmembrane</keyword>
<accession>A0ABN6XC81</accession>
<dbReference type="Proteomes" id="UP001321475">
    <property type="component" value="Chromosome"/>
</dbReference>
<feature type="transmembrane region" description="Helical" evidence="1">
    <location>
        <begin position="94"/>
        <end position="113"/>
    </location>
</feature>
<evidence type="ECO:0000256" key="1">
    <source>
        <dbReference type="SAM" id="Phobius"/>
    </source>
</evidence>
<evidence type="ECO:0000313" key="2">
    <source>
        <dbReference type="EMBL" id="BDZ41733.1"/>
    </source>
</evidence>
<feature type="transmembrane region" description="Helical" evidence="1">
    <location>
        <begin position="28"/>
        <end position="49"/>
    </location>
</feature>
<feature type="transmembrane region" description="Helical" evidence="1">
    <location>
        <begin position="61"/>
        <end position="82"/>
    </location>
</feature>
<keyword evidence="3" id="KW-1185">Reference proteome</keyword>
<sequence>MDDEDATRPPRFPGGLPRVNRRSGAERVGAFLGFVAILTIAISTLGTLPTYQAILDQGFDLVVALGLAMVAVGVVGGIALTAVRWRTLGPVWPYPWAGAALAFAGIWTAYLGVG</sequence>
<reference evidence="3" key="1">
    <citation type="journal article" date="2019" name="Int. J. Syst. Evol. Microbiol.">
        <title>The Global Catalogue of Microorganisms (GCM) 10K type strain sequencing project: providing services to taxonomists for standard genome sequencing and annotation.</title>
        <authorList>
            <consortium name="The Broad Institute Genomics Platform"/>
            <consortium name="The Broad Institute Genome Sequencing Center for Infectious Disease"/>
            <person name="Wu L."/>
            <person name="Ma J."/>
        </authorList>
    </citation>
    <scope>NUCLEOTIDE SEQUENCE [LARGE SCALE GENOMIC DNA]</scope>
    <source>
        <strain evidence="3">NBRC 108565</strain>
    </source>
</reference>
<gene>
    <name evidence="2" type="ORF">GCM10025865_10320</name>
</gene>
<keyword evidence="1" id="KW-1133">Transmembrane helix</keyword>